<proteinExistence type="predicted"/>
<evidence type="ECO:0000313" key="2">
    <source>
        <dbReference type="EMBL" id="GGI84047.1"/>
    </source>
</evidence>
<comment type="caution">
    <text evidence="2">The sequence shown here is derived from an EMBL/GenBank/DDBJ whole genome shotgun (WGS) entry which is preliminary data.</text>
</comment>
<dbReference type="EMBL" id="BMOB01000004">
    <property type="protein sequence ID" value="GGI84047.1"/>
    <property type="molecule type" value="Genomic_DNA"/>
</dbReference>
<feature type="transmembrane region" description="Helical" evidence="1">
    <location>
        <begin position="235"/>
        <end position="256"/>
    </location>
</feature>
<feature type="transmembrane region" description="Helical" evidence="1">
    <location>
        <begin position="205"/>
        <end position="229"/>
    </location>
</feature>
<feature type="transmembrane region" description="Helical" evidence="1">
    <location>
        <begin position="130"/>
        <end position="152"/>
    </location>
</feature>
<keyword evidence="1" id="KW-0472">Membrane</keyword>
<keyword evidence="1" id="KW-1133">Transmembrane helix</keyword>
<keyword evidence="3" id="KW-1185">Reference proteome</keyword>
<evidence type="ECO:0000313" key="3">
    <source>
        <dbReference type="Proteomes" id="UP000630149"/>
    </source>
</evidence>
<evidence type="ECO:0000256" key="1">
    <source>
        <dbReference type="SAM" id="Phobius"/>
    </source>
</evidence>
<dbReference type="Proteomes" id="UP000630149">
    <property type="component" value="Unassembled WGS sequence"/>
</dbReference>
<dbReference type="AlphaFoldDB" id="A0A917JTZ6"/>
<keyword evidence="1" id="KW-0812">Transmembrane</keyword>
<protein>
    <submittedName>
        <fullName evidence="2">Uncharacterized protein</fullName>
    </submittedName>
</protein>
<sequence length="288" mass="31535">MISPTVIQLLTQLSYKCAKQNAKPEEFAIQAAILATKELSSAHSFENSDAATFVAAFSFLKLTEFASQYSASLMSHHELASVQFRPDKKVNEIAVSFLRLAEDLKEATYRKKALQVYKQSFDLSEKNKQALITACSNFMFIYSVSYSAYIYALSTLPTLTNDNSQPFKKTIEQQLNKHFLIEPLSLSFFMQVMTSPLLKTIACALLLMSLAVLAIAITGLVIPAIGAAILSTVGLSSAFLLGVSSGSTTASSAYLAGGFFSKRKQNHVEQKRHEIVEHALCFNGSEIG</sequence>
<reference evidence="2" key="1">
    <citation type="journal article" date="2014" name="Int. J. Syst. Evol. Microbiol.">
        <title>Complete genome sequence of Corynebacterium casei LMG S-19264T (=DSM 44701T), isolated from a smear-ripened cheese.</title>
        <authorList>
            <consortium name="US DOE Joint Genome Institute (JGI-PGF)"/>
            <person name="Walter F."/>
            <person name="Albersmeier A."/>
            <person name="Kalinowski J."/>
            <person name="Ruckert C."/>
        </authorList>
    </citation>
    <scope>NUCLEOTIDE SEQUENCE</scope>
    <source>
        <strain evidence="2">JCM 13919</strain>
    </source>
</reference>
<organism evidence="2 3">
    <name type="scientific">Legionella impletisoli</name>
    <dbReference type="NCBI Taxonomy" id="343510"/>
    <lineage>
        <taxon>Bacteria</taxon>
        <taxon>Pseudomonadati</taxon>
        <taxon>Pseudomonadota</taxon>
        <taxon>Gammaproteobacteria</taxon>
        <taxon>Legionellales</taxon>
        <taxon>Legionellaceae</taxon>
        <taxon>Legionella</taxon>
    </lineage>
</organism>
<gene>
    <name evidence="2" type="ORF">GCM10007966_10880</name>
</gene>
<dbReference type="RefSeq" id="WP_131776511.1">
    <property type="nucleotide sequence ID" value="NZ_BMOB01000004.1"/>
</dbReference>
<reference evidence="2" key="2">
    <citation type="submission" date="2020-09" db="EMBL/GenBank/DDBJ databases">
        <authorList>
            <person name="Sun Q."/>
            <person name="Ohkuma M."/>
        </authorList>
    </citation>
    <scope>NUCLEOTIDE SEQUENCE</scope>
    <source>
        <strain evidence="2">JCM 13919</strain>
    </source>
</reference>
<accession>A0A917JTZ6</accession>
<name>A0A917JTZ6_9GAMM</name>